<feature type="domain" description="Microcystin LR degradation protein MlrC N-terminal" evidence="2">
    <location>
        <begin position="3"/>
        <end position="292"/>
    </location>
</feature>
<dbReference type="AlphaFoldDB" id="A0A6J6GMD2"/>
<dbReference type="InterPro" id="IPR009197">
    <property type="entry name" value="MlrC"/>
</dbReference>
<evidence type="ECO:0000259" key="2">
    <source>
        <dbReference type="Pfam" id="PF07364"/>
    </source>
</evidence>
<sequence>MLRIAIAGFQHESNSFAKVPASLDRWKASGILFGQEIVDEYETSTATIAGMLARLKKESDVEIHPLVFTRLMPMGPMTVEATDYIMDLMLKEIGEKGPWDAVLLPLHGAAVSDKYLDADGEISEKVRKLVGKNVVIGTALDMHANVSQKVVANADIVTIYQTNPHLDTFEQAFHCTDLVIKTLRKEIHPTRCLQMPPLIVNILQQGTSDEPMAGLLRFADEVRHRSGVLSVSIAEGYPYADVPQMGMAFLVTTENDPALAQKYSKEIADFAWGLRVQLNGHGTPIKTALEEAKKATSWPVVLFDVGDNVGAGTPGDSTFVLHAAQEMGVSGIMQALADPDIVKKCIALGVGAHADFLTGGKADDMHGAPIQIKGTITAITDGKYSEPKPSHGGFRFYNDGPSVAIATDSGNKILITSLAAMSSSLEQFRSAGIEPLDQKIIVAKGTHSPRPAYEPIAKKMFWLASPGASTADLTIFTYMNRRVPMYPLEPEATWS</sequence>
<name>A0A6J6GMD2_9ZZZZ</name>
<organism evidence="3">
    <name type="scientific">freshwater metagenome</name>
    <dbReference type="NCBI Taxonomy" id="449393"/>
    <lineage>
        <taxon>unclassified sequences</taxon>
        <taxon>metagenomes</taxon>
        <taxon>ecological metagenomes</taxon>
    </lineage>
</organism>
<reference evidence="3" key="1">
    <citation type="submission" date="2020-05" db="EMBL/GenBank/DDBJ databases">
        <authorList>
            <person name="Chiriac C."/>
            <person name="Salcher M."/>
            <person name="Ghai R."/>
            <person name="Kavagutti S V."/>
        </authorList>
    </citation>
    <scope>NUCLEOTIDE SEQUENCE</scope>
</reference>
<evidence type="ECO:0000313" key="3">
    <source>
        <dbReference type="EMBL" id="CAB4602376.1"/>
    </source>
</evidence>
<accession>A0A6J6GMD2</accession>
<dbReference type="Pfam" id="PF07171">
    <property type="entry name" value="MlrC_C"/>
    <property type="match status" value="1"/>
</dbReference>
<protein>
    <submittedName>
        <fullName evidence="3">Unannotated protein</fullName>
    </submittedName>
</protein>
<feature type="domain" description="Microcystin LR degradation protein MlrC C-terminal" evidence="1">
    <location>
        <begin position="302"/>
        <end position="479"/>
    </location>
</feature>
<evidence type="ECO:0000259" key="1">
    <source>
        <dbReference type="Pfam" id="PF07171"/>
    </source>
</evidence>
<dbReference type="EMBL" id="CAEZUG010000110">
    <property type="protein sequence ID" value="CAB4602376.1"/>
    <property type="molecule type" value="Genomic_DNA"/>
</dbReference>
<proteinExistence type="predicted"/>
<dbReference type="InterPro" id="IPR010799">
    <property type="entry name" value="MlrC_C"/>
</dbReference>
<dbReference type="Pfam" id="PF07364">
    <property type="entry name" value="DUF1485"/>
    <property type="match status" value="1"/>
</dbReference>
<dbReference type="PIRSF" id="PIRSF012702">
    <property type="entry name" value="UCP012702"/>
    <property type="match status" value="1"/>
</dbReference>
<dbReference type="InterPro" id="IPR015995">
    <property type="entry name" value="MlrC_N"/>
</dbReference>
<gene>
    <name evidence="3" type="ORF">UFOPK1795_01275</name>
</gene>